<dbReference type="PANTHER" id="PTHR40077">
    <property type="entry name" value="MEMBRANE PROTEIN-RELATED"/>
    <property type="match status" value="1"/>
</dbReference>
<evidence type="ECO:0000256" key="3">
    <source>
        <dbReference type="ARBA" id="ARBA00022692"/>
    </source>
</evidence>
<dbReference type="EMBL" id="CAFBIZ010000175">
    <property type="protein sequence ID" value="CAB4851507.1"/>
    <property type="molecule type" value="Genomic_DNA"/>
</dbReference>
<accession>A0A6J7C088</accession>
<reference evidence="8" key="1">
    <citation type="submission" date="2020-05" db="EMBL/GenBank/DDBJ databases">
        <authorList>
            <person name="Chiriac C."/>
            <person name="Salcher M."/>
            <person name="Ghai R."/>
            <person name="Kavagutti S V."/>
        </authorList>
    </citation>
    <scope>NUCLEOTIDE SEQUENCE</scope>
</reference>
<dbReference type="AlphaFoldDB" id="A0A6J7C088"/>
<keyword evidence="2" id="KW-1003">Cell membrane</keyword>
<dbReference type="PROSITE" id="PS51257">
    <property type="entry name" value="PROKAR_LIPOPROTEIN"/>
    <property type="match status" value="1"/>
</dbReference>
<dbReference type="GO" id="GO:0005886">
    <property type="term" value="C:plasma membrane"/>
    <property type="evidence" value="ECO:0007669"/>
    <property type="project" value="UniProtKB-SubCell"/>
</dbReference>
<feature type="transmembrane region" description="Helical" evidence="6">
    <location>
        <begin position="6"/>
        <end position="28"/>
    </location>
</feature>
<proteinExistence type="predicted"/>
<name>A0A6J7C088_9ZZZZ</name>
<organism evidence="8">
    <name type="scientific">freshwater metagenome</name>
    <dbReference type="NCBI Taxonomy" id="449393"/>
    <lineage>
        <taxon>unclassified sequences</taxon>
        <taxon>metagenomes</taxon>
        <taxon>ecological metagenomes</taxon>
    </lineage>
</organism>
<dbReference type="InterPro" id="IPR023845">
    <property type="entry name" value="DUF3817_TM"/>
</dbReference>
<feature type="transmembrane region" description="Helical" evidence="6">
    <location>
        <begin position="66"/>
        <end position="85"/>
    </location>
</feature>
<evidence type="ECO:0000313" key="8">
    <source>
        <dbReference type="EMBL" id="CAB4851507.1"/>
    </source>
</evidence>
<evidence type="ECO:0000256" key="5">
    <source>
        <dbReference type="ARBA" id="ARBA00023136"/>
    </source>
</evidence>
<comment type="subcellular location">
    <subcellularLocation>
        <location evidence="1">Cell membrane</location>
        <topology evidence="1">Multi-pass membrane protein</topology>
    </subcellularLocation>
</comment>
<feature type="domain" description="DUF3817" evidence="7">
    <location>
        <begin position="6"/>
        <end position="91"/>
    </location>
</feature>
<dbReference type="NCBIfam" id="TIGR03954">
    <property type="entry name" value="integ_memb_HG"/>
    <property type="match status" value="1"/>
</dbReference>
<dbReference type="Pfam" id="PF12823">
    <property type="entry name" value="DUF3817"/>
    <property type="match status" value="1"/>
</dbReference>
<protein>
    <submittedName>
        <fullName evidence="8">Unannotated protein</fullName>
    </submittedName>
</protein>
<feature type="transmembrane region" description="Helical" evidence="6">
    <location>
        <begin position="40"/>
        <end position="60"/>
    </location>
</feature>
<keyword evidence="5 6" id="KW-0472">Membrane</keyword>
<keyword evidence="3 6" id="KW-0812">Transmembrane</keyword>
<evidence type="ECO:0000256" key="2">
    <source>
        <dbReference type="ARBA" id="ARBA00022475"/>
    </source>
</evidence>
<evidence type="ECO:0000256" key="6">
    <source>
        <dbReference type="SAM" id="Phobius"/>
    </source>
</evidence>
<evidence type="ECO:0000256" key="4">
    <source>
        <dbReference type="ARBA" id="ARBA00022989"/>
    </source>
</evidence>
<sequence length="106" mass="11852">MRSALLRFRVLAFVVGVTLLVSCAAMILKYGFQRGDDRIVAQAHGFLFMIYVVLGLDLAFRMRWSLGRMFFMVISGMIPFLSFVAERKVTRWVAADLAIASTPAAS</sequence>
<keyword evidence="4 6" id="KW-1133">Transmembrane helix</keyword>
<evidence type="ECO:0000256" key="1">
    <source>
        <dbReference type="ARBA" id="ARBA00004651"/>
    </source>
</evidence>
<evidence type="ECO:0000259" key="7">
    <source>
        <dbReference type="Pfam" id="PF12823"/>
    </source>
</evidence>
<gene>
    <name evidence="8" type="ORF">UFOPK3268_01275</name>
</gene>
<dbReference type="PANTHER" id="PTHR40077:SF2">
    <property type="entry name" value="MEMBRANE PROTEIN"/>
    <property type="match status" value="1"/>
</dbReference>